<dbReference type="InterPro" id="IPR023801">
    <property type="entry name" value="His_deacetylse_dom"/>
</dbReference>
<sequence>MSTGYYAFHQHFGHDTGEDHPEHASRILALEQILHKTGLWDQLTIHEGRSAHLPDILRAHNKAYVNELHLIQPEQGHIMIDEDTLMSSGSLEAALYSVGTTTQALDDVIKNVHRNAFAAIRPPGHHAERGKSMGFCFFNNTAIAALRAADVHHLQRIAILDFDAHQGNGTIDILQNDQRFLLLSSFQHPFYPYTHYEQNKYTNLINVHLAQGATGTDFRQGVEEHWAPALKRFAPELILVSAGFDAHKDDPMAELNFEEQDYAWISQWICNQCQSRNIPWLAILEGGYDLNALARSATLFIAAMLQTQGKDSVVGLAKE</sequence>
<dbReference type="InterPro" id="IPR037138">
    <property type="entry name" value="His_deacetylse_dom_sf"/>
</dbReference>
<comment type="caution">
    <text evidence="3">The sequence shown here is derived from an EMBL/GenBank/DDBJ whole genome shotgun (WGS) entry which is preliminary data.</text>
</comment>
<name>A0ABW8NHP9_9GAMM</name>
<keyword evidence="4" id="KW-1185">Reference proteome</keyword>
<dbReference type="EMBL" id="JBBKTX010000009">
    <property type="protein sequence ID" value="MFK4752460.1"/>
    <property type="molecule type" value="Genomic_DNA"/>
</dbReference>
<dbReference type="PANTHER" id="PTHR10625:SF10">
    <property type="entry name" value="HISTONE DEACETYLASE HDAC1"/>
    <property type="match status" value="1"/>
</dbReference>
<dbReference type="Gene3D" id="3.40.800.20">
    <property type="entry name" value="Histone deacetylase domain"/>
    <property type="match status" value="1"/>
</dbReference>
<dbReference type="PANTHER" id="PTHR10625">
    <property type="entry name" value="HISTONE DEACETYLASE HDAC1-RELATED"/>
    <property type="match status" value="1"/>
</dbReference>
<dbReference type="InterPro" id="IPR000286">
    <property type="entry name" value="HDACs"/>
</dbReference>
<protein>
    <submittedName>
        <fullName evidence="3">Histone deacetylase family protein</fullName>
    </submittedName>
</protein>
<evidence type="ECO:0000313" key="4">
    <source>
        <dbReference type="Proteomes" id="UP001620597"/>
    </source>
</evidence>
<gene>
    <name evidence="3" type="ORF">WG929_08570</name>
</gene>
<dbReference type="Pfam" id="PF00850">
    <property type="entry name" value="Hist_deacetyl"/>
    <property type="match status" value="1"/>
</dbReference>
<dbReference type="PRINTS" id="PR01270">
    <property type="entry name" value="HDASUPER"/>
</dbReference>
<organism evidence="3 4">
    <name type="scientific">Oceanobacter antarcticus</name>
    <dbReference type="NCBI Taxonomy" id="3133425"/>
    <lineage>
        <taxon>Bacteria</taxon>
        <taxon>Pseudomonadati</taxon>
        <taxon>Pseudomonadota</taxon>
        <taxon>Gammaproteobacteria</taxon>
        <taxon>Oceanospirillales</taxon>
        <taxon>Oceanospirillaceae</taxon>
        <taxon>Oceanobacter</taxon>
    </lineage>
</organism>
<evidence type="ECO:0000313" key="3">
    <source>
        <dbReference type="EMBL" id="MFK4752460.1"/>
    </source>
</evidence>
<feature type="domain" description="Histone deacetylase" evidence="2">
    <location>
        <begin position="20"/>
        <end position="303"/>
    </location>
</feature>
<evidence type="ECO:0000256" key="1">
    <source>
        <dbReference type="ARBA" id="ARBA00005947"/>
    </source>
</evidence>
<dbReference type="RefSeq" id="WP_369857943.1">
    <property type="nucleotide sequence ID" value="NZ_JBBKTX010000009.1"/>
</dbReference>
<evidence type="ECO:0000259" key="2">
    <source>
        <dbReference type="Pfam" id="PF00850"/>
    </source>
</evidence>
<comment type="similarity">
    <text evidence="1">Belongs to the histone deacetylase family.</text>
</comment>
<dbReference type="InterPro" id="IPR023696">
    <property type="entry name" value="Ureohydrolase_dom_sf"/>
</dbReference>
<dbReference type="Proteomes" id="UP001620597">
    <property type="component" value="Unassembled WGS sequence"/>
</dbReference>
<dbReference type="SUPFAM" id="SSF52768">
    <property type="entry name" value="Arginase/deacetylase"/>
    <property type="match status" value="1"/>
</dbReference>
<accession>A0ABW8NHP9</accession>
<reference evidence="3 4" key="1">
    <citation type="submission" date="2024-03" db="EMBL/GenBank/DDBJ databases">
        <title>High-quality draft genome sequence of Oceanobacter sp. wDCs-4.</title>
        <authorList>
            <person name="Dong C."/>
        </authorList>
    </citation>
    <scope>NUCLEOTIDE SEQUENCE [LARGE SCALE GENOMIC DNA]</scope>
    <source>
        <strain evidence="4">wDCs-4</strain>
    </source>
</reference>
<proteinExistence type="inferred from homology"/>
<dbReference type="CDD" id="cd11599">
    <property type="entry name" value="HDAC_classII_2"/>
    <property type="match status" value="1"/>
</dbReference>